<dbReference type="NCBIfam" id="TIGR01843">
    <property type="entry name" value="type_I_hlyD"/>
    <property type="match status" value="1"/>
</dbReference>
<dbReference type="InterPro" id="IPR058982">
    <property type="entry name" value="Beta-barrel_AprE"/>
</dbReference>
<evidence type="ECO:0000256" key="5">
    <source>
        <dbReference type="ARBA" id="ARBA00022519"/>
    </source>
</evidence>
<evidence type="ECO:0000256" key="6">
    <source>
        <dbReference type="ARBA" id="ARBA00022692"/>
    </source>
</evidence>
<evidence type="ECO:0000259" key="12">
    <source>
        <dbReference type="Pfam" id="PF26002"/>
    </source>
</evidence>
<dbReference type="GO" id="GO:0009306">
    <property type="term" value="P:protein secretion"/>
    <property type="evidence" value="ECO:0007669"/>
    <property type="project" value="InterPro"/>
</dbReference>
<comment type="caution">
    <text evidence="13">The sequence shown here is derived from an EMBL/GenBank/DDBJ whole genome shotgun (WGS) entry which is preliminary data.</text>
</comment>
<dbReference type="Pfam" id="PF25994">
    <property type="entry name" value="HH_AprE"/>
    <property type="match status" value="1"/>
</dbReference>
<evidence type="ECO:0000256" key="2">
    <source>
        <dbReference type="ARBA" id="ARBA00009477"/>
    </source>
</evidence>
<organism evidence="13 14">
    <name type="scientific">Fulvimarina endophytica</name>
    <dbReference type="NCBI Taxonomy" id="2293836"/>
    <lineage>
        <taxon>Bacteria</taxon>
        <taxon>Pseudomonadati</taxon>
        <taxon>Pseudomonadota</taxon>
        <taxon>Alphaproteobacteria</taxon>
        <taxon>Hyphomicrobiales</taxon>
        <taxon>Aurantimonadaceae</taxon>
        <taxon>Fulvimarina</taxon>
    </lineage>
</organism>
<evidence type="ECO:0000256" key="9">
    <source>
        <dbReference type="RuleBase" id="RU365093"/>
    </source>
</evidence>
<keyword evidence="7 9" id="KW-1133">Transmembrane helix</keyword>
<keyword evidence="4 9" id="KW-1003">Cell membrane</keyword>
<keyword evidence="8 9" id="KW-0472">Membrane</keyword>
<dbReference type="InterPro" id="IPR006144">
    <property type="entry name" value="Secretion_HlyD_CS"/>
</dbReference>
<evidence type="ECO:0000313" key="14">
    <source>
        <dbReference type="Proteomes" id="UP000264310"/>
    </source>
</evidence>
<evidence type="ECO:0000256" key="8">
    <source>
        <dbReference type="ARBA" id="ARBA00023136"/>
    </source>
</evidence>
<feature type="domain" description="AprE-like long alpha-helical hairpin" evidence="11">
    <location>
        <begin position="96"/>
        <end position="285"/>
    </location>
</feature>
<dbReference type="SUPFAM" id="SSF111369">
    <property type="entry name" value="HlyD-like secretion proteins"/>
    <property type="match status" value="1"/>
</dbReference>
<protein>
    <recommendedName>
        <fullName evidence="9">Membrane fusion protein (MFP) family protein</fullName>
    </recommendedName>
</protein>
<keyword evidence="14" id="KW-1185">Reference proteome</keyword>
<feature type="domain" description="AprE-like beta-barrel" evidence="12">
    <location>
        <begin position="328"/>
        <end position="417"/>
    </location>
</feature>
<dbReference type="GO" id="GO:0005886">
    <property type="term" value="C:plasma membrane"/>
    <property type="evidence" value="ECO:0007669"/>
    <property type="project" value="UniProtKB-SubCell"/>
</dbReference>
<gene>
    <name evidence="13" type="ORF">DYI37_07605</name>
</gene>
<feature type="coiled-coil region" evidence="10">
    <location>
        <begin position="100"/>
        <end position="163"/>
    </location>
</feature>
<evidence type="ECO:0000256" key="7">
    <source>
        <dbReference type="ARBA" id="ARBA00022989"/>
    </source>
</evidence>
<keyword evidence="10" id="KW-0175">Coiled coil</keyword>
<dbReference type="PANTHER" id="PTHR30386:SF17">
    <property type="entry name" value="ALKALINE PROTEASE SECRETION PROTEIN APRE"/>
    <property type="match status" value="1"/>
</dbReference>
<dbReference type="PRINTS" id="PR01490">
    <property type="entry name" value="RTXTOXIND"/>
</dbReference>
<comment type="similarity">
    <text evidence="2 9">Belongs to the membrane fusion protein (MFP) (TC 8.A.1) family.</text>
</comment>
<dbReference type="RefSeq" id="WP_116682619.1">
    <property type="nucleotide sequence ID" value="NZ_QURL01000003.1"/>
</dbReference>
<evidence type="ECO:0000313" key="13">
    <source>
        <dbReference type="EMBL" id="RFC64203.1"/>
    </source>
</evidence>
<dbReference type="Gene3D" id="2.40.30.170">
    <property type="match status" value="1"/>
</dbReference>
<accession>A0A371X4Q9</accession>
<evidence type="ECO:0000256" key="1">
    <source>
        <dbReference type="ARBA" id="ARBA00004377"/>
    </source>
</evidence>
<comment type="subcellular location">
    <subcellularLocation>
        <location evidence="1 9">Cell inner membrane</location>
        <topology evidence="1 9">Single-pass membrane protein</topology>
    </subcellularLocation>
</comment>
<evidence type="ECO:0000256" key="10">
    <source>
        <dbReference type="SAM" id="Coils"/>
    </source>
</evidence>
<reference evidence="13 14" key="1">
    <citation type="submission" date="2018-08" db="EMBL/GenBank/DDBJ databases">
        <title>Fulvimarina sp. 85, whole genome shotgun sequence.</title>
        <authorList>
            <person name="Tuo L."/>
        </authorList>
    </citation>
    <scope>NUCLEOTIDE SEQUENCE [LARGE SCALE GENOMIC DNA]</scope>
    <source>
        <strain evidence="13 14">85</strain>
    </source>
</reference>
<feature type="transmembrane region" description="Helical" evidence="9">
    <location>
        <begin position="20"/>
        <end position="41"/>
    </location>
</feature>
<evidence type="ECO:0000259" key="11">
    <source>
        <dbReference type="Pfam" id="PF25994"/>
    </source>
</evidence>
<evidence type="ECO:0000256" key="3">
    <source>
        <dbReference type="ARBA" id="ARBA00022448"/>
    </source>
</evidence>
<dbReference type="InterPro" id="IPR050739">
    <property type="entry name" value="MFP"/>
</dbReference>
<dbReference type="PANTHER" id="PTHR30386">
    <property type="entry name" value="MEMBRANE FUSION SUBUNIT OF EMRAB-TOLC MULTIDRUG EFFLUX PUMP"/>
    <property type="match status" value="1"/>
</dbReference>
<dbReference type="InterPro" id="IPR010129">
    <property type="entry name" value="T1SS_HlyD"/>
</dbReference>
<proteinExistence type="inferred from homology"/>
<dbReference type="Proteomes" id="UP000264310">
    <property type="component" value="Unassembled WGS sequence"/>
</dbReference>
<keyword evidence="5 9" id="KW-0997">Cell inner membrane</keyword>
<dbReference type="OrthoDB" id="9810980at2"/>
<dbReference type="AlphaFoldDB" id="A0A371X4Q9"/>
<sequence>MTQPNETFRLPNVKSGIAGITVAGLASCGLFLAAFGAWAGIAPISGAVVASGVVAAAGQNQNVQHLEGGIVAEILVAEGQRVEKGEPLLTLDATPATARRNRLQTQLIGLDAKAARLAAERDGADRLDFAADLVRRAGEEGLGDLLDEQRKEFEARLERHRQERFILDQRLSALAEQMAGLGAQKTAIRSQIEIVRDEAGRKERLLSRGLTNRSEYSALVRSEADLVGQLGQIKASLLASRMQSAEAREQIAKLDTKRVETALTELNTTRVERADRAEQLDEAFDVLSRTVIRAPSDGIVVRMAVNAVGGVVEPAKPVVELLPTAEELIVDAKVPPRDIDALFLGQEARLHFSALNARRTPTVDAHLTYLSADRLSDPQSDQPYYTARLALDGDLPEGFDAADIYPGMPVEVFISTEERSFVDYLVKPIEDSLARAFREE</sequence>
<dbReference type="EMBL" id="QURL01000003">
    <property type="protein sequence ID" value="RFC64203.1"/>
    <property type="molecule type" value="Genomic_DNA"/>
</dbReference>
<name>A0A371X4Q9_9HYPH</name>
<dbReference type="InterPro" id="IPR058781">
    <property type="entry name" value="HH_AprE-like"/>
</dbReference>
<dbReference type="PROSITE" id="PS00543">
    <property type="entry name" value="HLYD_FAMILY"/>
    <property type="match status" value="1"/>
</dbReference>
<dbReference type="Pfam" id="PF26002">
    <property type="entry name" value="Beta-barrel_AprE"/>
    <property type="match status" value="1"/>
</dbReference>
<dbReference type="Gene3D" id="2.40.50.100">
    <property type="match status" value="1"/>
</dbReference>
<keyword evidence="3 9" id="KW-0813">Transport</keyword>
<evidence type="ECO:0000256" key="4">
    <source>
        <dbReference type="ARBA" id="ARBA00022475"/>
    </source>
</evidence>
<keyword evidence="6 9" id="KW-0812">Transmembrane</keyword>